<dbReference type="InterPro" id="IPR012466">
    <property type="entry name" value="NECAP_PHear"/>
</dbReference>
<feature type="compositionally biased region" description="Polar residues" evidence="6">
    <location>
        <begin position="983"/>
        <end position="999"/>
    </location>
</feature>
<dbReference type="SUPFAM" id="SSF50729">
    <property type="entry name" value="PH domain-like"/>
    <property type="match status" value="1"/>
</dbReference>
<evidence type="ECO:0000313" key="10">
    <source>
        <dbReference type="RefSeq" id="XP_022338766.1"/>
    </source>
</evidence>
<feature type="compositionally biased region" description="Polar residues" evidence="6">
    <location>
        <begin position="1067"/>
        <end position="1088"/>
    </location>
</feature>
<feature type="compositionally biased region" description="Basic and acidic residues" evidence="6">
    <location>
        <begin position="897"/>
        <end position="909"/>
    </location>
</feature>
<dbReference type="GO" id="GO:0042796">
    <property type="term" value="P:snRNA transcription by RNA polymerase III"/>
    <property type="evidence" value="ECO:0007669"/>
    <property type="project" value="TreeGrafter"/>
</dbReference>
<feature type="region of interest" description="Disordered" evidence="6">
    <location>
        <begin position="1025"/>
        <end position="1132"/>
    </location>
</feature>
<dbReference type="RefSeq" id="XP_022338766.1">
    <property type="nucleotide sequence ID" value="XM_022483058.1"/>
</dbReference>
<feature type="region of interest" description="Disordered" evidence="6">
    <location>
        <begin position="670"/>
        <end position="702"/>
    </location>
</feature>
<gene>
    <name evidence="10" type="primary">LOC111134206</name>
</gene>
<dbReference type="GO" id="GO:0016020">
    <property type="term" value="C:membrane"/>
    <property type="evidence" value="ECO:0007669"/>
    <property type="project" value="InterPro"/>
</dbReference>
<dbReference type="OrthoDB" id="10265489at2759"/>
<sequence>MADYESVLCVKNNVHVYRIPPRPSNRGYRASDWKLEAPDWDGRLRVVAKGKELFIKLEDKTSGELFAQCPVDSHPGVAVESVMDSSRYFVLRIKDDSGRSAFIGIGFDDRSDSFDLNVALQDHFKWLKKEEEAQVATKEFNTGPKLDLGFKEGQTITINVAKTKKVGSENTTSKPRPKGNNSGGFLPPPPGGMKLPPPPGGALPQTFSTPPSGNVSQSQSQSQVNKNSGSNVDLLDFDFGAPDNSSNSNTSAPSQPVQGTTDPWGDFTGAGTKKPINGIDCFFTEESFNKYSRIPSTLEERLLLRIQQIKGGPNCVVDNSQVHTEAQRNRVELSLKEDDCKSTNCTESEVAQREETLPKKKISTAQENYKKKGKADVPFTKKVPPPRKSQFSHDQQRRYVYLYKKYSHKTTIDTTEEEKVEIRELQLLTTKVVEEQEEFQKFQEKLANTAHKTDYTYMHPASRAYMEDYIQNRKLEAELYPKFYNDETSFGIEGKGQASKMVYIKPLLQLGIVPKMILPTVTQQLKPELPLDSPAVCQQYPVSKIRNHNAGAWNHEPCSMDQNAERLAVDNQAHIVISAGALKCLVDNHAPKHLEEWDISVTIRDYPHKEDDRVRVQRVVYIDRPFIPQHLSSKDKNMKYFKNALKAFIAKPSQKGHVFSKLENSVDIEKSEDSMVQNQHNNRRSAKNDRTNMTSSDKRNKDVSVRKGELFSTEEVSLEDLECFGTAKKQSLTINKETSALIIDKNSELLWENLDGSLGASKIRKSGEKEKFSDSDQDMLRKIRELHKPNKPILSAPITEKTDLDLEMNDLDDDSCKKSCEIQEKSLDVKNEQDYDNKDQERKGNAEEAEKAREKQQTTPETNEERDQGMESANTPNDSENDISKCEEIKAQTIPWRKPDLLNDSEKQALPRKSRRIRTKSVQVRSEDESSEDDEDKLFIMESSTKEMEVIEEAPASPSPASPEPDNRDMEVCKIIPLGSDCASDSAQSPSRNTESPSSPEKGGLSNFSEAIPCPIIPLCRESEDESFQLPGQGHVSRLDDSSSSVCTFDKPVGTPLRRSNRHKSRSQSLESLNADSEQSMQNSNSLENKCRKDIITSDSEDGDNGAPVKRKRGRPRKNPLQQTIRSENDKTPEQVNVTCGMTTRSRSSVGGTSEDEILEKETWKTTRRKRKSETDVSSVVKAEPAKAAKQDNNGRILEKDGHMSGGVPSDDKTAVETRSMQSYTTENILGKIGPQKRVSHVGKQVAAPINKPEGSQVQLTNVKARESKKMKRQSQSVEDKFSLDNILNVQQKLLKSSEEACVPSAPTESVNHNFKFPLRSNVTYNLWDLGGFKVIVRCSIHGVIRDLNQQLSFIHLIPKLEYQCQFGMEQVTASEIARTWISSYIRPNCRVLRARFHTQRTELVSLEELQGAQLIPTTENFSPGKAFLLLQNIFHHLHQLSPGQYVLSHKRSSNKCVIRKATEDNKRGSYDLHFNQLGYADPNVDKMKVPWTPLDPTIMIPYHTLNGRIPLTFDPPDFKFNFSSQSKVTKRKKKNKGKRGKGKVKNSVQK</sequence>
<dbReference type="InterPro" id="IPR011993">
    <property type="entry name" value="PH-like_dom_sf"/>
</dbReference>
<evidence type="ECO:0000256" key="6">
    <source>
        <dbReference type="SAM" id="MobiDB-lite"/>
    </source>
</evidence>
<reference evidence="10" key="1">
    <citation type="submission" date="2025-08" db="UniProtKB">
        <authorList>
            <consortium name="RefSeq"/>
        </authorList>
    </citation>
    <scope>IDENTIFICATION</scope>
    <source>
        <tissue evidence="10">Whole sample</tissue>
    </source>
</reference>
<keyword evidence="5" id="KW-0175">Coiled coil</keyword>
<evidence type="ECO:0000259" key="7">
    <source>
        <dbReference type="Pfam" id="PF07933"/>
    </source>
</evidence>
<feature type="region of interest" description="Disordered" evidence="6">
    <location>
        <begin position="1525"/>
        <end position="1551"/>
    </location>
</feature>
<keyword evidence="9" id="KW-1185">Reference proteome</keyword>
<evidence type="ECO:0000256" key="1">
    <source>
        <dbReference type="ARBA" id="ARBA00007736"/>
    </source>
</evidence>
<dbReference type="PANTHER" id="PTHR14633">
    <property type="entry name" value="LITTLE ELONGATION COMPLEX SUBUNIT 2"/>
    <property type="match status" value="1"/>
</dbReference>
<proteinExistence type="inferred from homology"/>
<keyword evidence="4" id="KW-0653">Protein transport</keyword>
<feature type="compositionally biased region" description="Low complexity" evidence="6">
    <location>
        <begin position="212"/>
        <end position="232"/>
    </location>
</feature>
<dbReference type="CDD" id="cd13228">
    <property type="entry name" value="PHear_NECAP"/>
    <property type="match status" value="1"/>
</dbReference>
<dbReference type="FunFam" id="2.30.29.30:FF:000064">
    <property type="entry name" value="Adaptin ear-binding coat-associated protein 1"/>
    <property type="match status" value="1"/>
</dbReference>
<feature type="compositionally biased region" description="Polar residues" evidence="6">
    <location>
        <begin position="243"/>
        <end position="261"/>
    </location>
</feature>
<dbReference type="GeneID" id="111134206"/>
<feature type="region of interest" description="Disordered" evidence="6">
    <location>
        <begin position="828"/>
        <end position="1009"/>
    </location>
</feature>
<evidence type="ECO:0000256" key="5">
    <source>
        <dbReference type="SAM" id="Coils"/>
    </source>
</evidence>
<keyword evidence="3" id="KW-0254">Endocytosis</keyword>
<evidence type="ECO:0000313" key="9">
    <source>
        <dbReference type="Proteomes" id="UP000694844"/>
    </source>
</evidence>
<dbReference type="GO" id="GO:0015031">
    <property type="term" value="P:protein transport"/>
    <property type="evidence" value="ECO:0007669"/>
    <property type="project" value="UniProtKB-KW"/>
</dbReference>
<feature type="compositionally biased region" description="Basic and acidic residues" evidence="6">
    <location>
        <begin position="828"/>
        <end position="856"/>
    </location>
</feature>
<feature type="region of interest" description="Disordered" evidence="6">
    <location>
        <begin position="1144"/>
        <end position="1191"/>
    </location>
</feature>
<dbReference type="GO" id="GO:0042795">
    <property type="term" value="P:snRNA transcription by RNA polymerase II"/>
    <property type="evidence" value="ECO:0007669"/>
    <property type="project" value="TreeGrafter"/>
</dbReference>
<dbReference type="GO" id="GO:0006897">
    <property type="term" value="P:endocytosis"/>
    <property type="evidence" value="ECO:0007669"/>
    <property type="project" value="UniProtKB-KW"/>
</dbReference>
<dbReference type="Gene3D" id="2.30.29.30">
    <property type="entry name" value="Pleckstrin-homology domain (PH domain)/Phosphotyrosine-binding domain (PTB)"/>
    <property type="match status" value="1"/>
</dbReference>
<keyword evidence="2" id="KW-0813">Transport</keyword>
<dbReference type="Proteomes" id="UP000694844">
    <property type="component" value="Chromosome 5"/>
</dbReference>
<name>A0A8B8EGK2_CRAVI</name>
<dbReference type="Pfam" id="PF10505">
    <property type="entry name" value="NARG2_C"/>
    <property type="match status" value="1"/>
</dbReference>
<feature type="region of interest" description="Disordered" evidence="6">
    <location>
        <begin position="161"/>
        <end position="271"/>
    </location>
</feature>
<dbReference type="InterPro" id="IPR019535">
    <property type="entry name" value="ICE2_C"/>
</dbReference>
<feature type="region of interest" description="Disordered" evidence="6">
    <location>
        <begin position="351"/>
        <end position="394"/>
    </location>
</feature>
<comment type="similarity">
    <text evidence="1">Belongs to the NECAP family.</text>
</comment>
<feature type="coiled-coil region" evidence="5">
    <location>
        <begin position="425"/>
        <end position="452"/>
    </location>
</feature>
<evidence type="ECO:0000256" key="3">
    <source>
        <dbReference type="ARBA" id="ARBA00022583"/>
    </source>
</evidence>
<organism evidence="9 10">
    <name type="scientific">Crassostrea virginica</name>
    <name type="common">Eastern oyster</name>
    <dbReference type="NCBI Taxonomy" id="6565"/>
    <lineage>
        <taxon>Eukaryota</taxon>
        <taxon>Metazoa</taxon>
        <taxon>Spiralia</taxon>
        <taxon>Lophotrochozoa</taxon>
        <taxon>Mollusca</taxon>
        <taxon>Bivalvia</taxon>
        <taxon>Autobranchia</taxon>
        <taxon>Pteriomorphia</taxon>
        <taxon>Ostreida</taxon>
        <taxon>Ostreoidea</taxon>
        <taxon>Ostreidae</taxon>
        <taxon>Crassostrea</taxon>
    </lineage>
</organism>
<feature type="compositionally biased region" description="Pro residues" evidence="6">
    <location>
        <begin position="186"/>
        <end position="201"/>
    </location>
</feature>
<dbReference type="Pfam" id="PF07933">
    <property type="entry name" value="DUF1681"/>
    <property type="match status" value="1"/>
</dbReference>
<feature type="compositionally biased region" description="Basic and acidic residues" evidence="6">
    <location>
        <begin position="686"/>
        <end position="702"/>
    </location>
</feature>
<feature type="compositionally biased region" description="Basic residues" evidence="6">
    <location>
        <begin position="1109"/>
        <end position="1118"/>
    </location>
</feature>
<feature type="domain" description="NECAP PHear" evidence="7">
    <location>
        <begin position="4"/>
        <end position="160"/>
    </location>
</feature>
<protein>
    <submittedName>
        <fullName evidence="10">Little elongation complex subunit 2-like isoform X2</fullName>
    </submittedName>
</protein>
<feature type="compositionally biased region" description="Basic residues" evidence="6">
    <location>
        <begin position="1529"/>
        <end position="1545"/>
    </location>
</feature>
<feature type="compositionally biased region" description="Basic residues" evidence="6">
    <location>
        <begin position="910"/>
        <end position="919"/>
    </location>
</feature>
<feature type="compositionally biased region" description="Low complexity" evidence="6">
    <location>
        <begin position="1144"/>
        <end position="1153"/>
    </location>
</feature>
<dbReference type="GO" id="GO:0045945">
    <property type="term" value="P:positive regulation of transcription by RNA polymerase III"/>
    <property type="evidence" value="ECO:0007669"/>
    <property type="project" value="TreeGrafter"/>
</dbReference>
<dbReference type="GO" id="GO:0008023">
    <property type="term" value="C:transcription elongation factor complex"/>
    <property type="evidence" value="ECO:0007669"/>
    <property type="project" value="InterPro"/>
</dbReference>
<evidence type="ECO:0000256" key="2">
    <source>
        <dbReference type="ARBA" id="ARBA00022448"/>
    </source>
</evidence>
<accession>A0A8B8EGK2</accession>
<feature type="domain" description="Little elongation complex subunit 2 C-terminal" evidence="8">
    <location>
        <begin position="1319"/>
        <end position="1516"/>
    </location>
</feature>
<dbReference type="PANTHER" id="PTHR14633:SF3">
    <property type="entry name" value="LITTLE ELONGATION COMPLEX SUBUNIT 2"/>
    <property type="match status" value="1"/>
</dbReference>
<evidence type="ECO:0000259" key="8">
    <source>
        <dbReference type="Pfam" id="PF10505"/>
    </source>
</evidence>
<evidence type="ECO:0000256" key="4">
    <source>
        <dbReference type="ARBA" id="ARBA00022927"/>
    </source>
</evidence>